<evidence type="ECO:0000313" key="3">
    <source>
        <dbReference type="Proteomes" id="UP000234323"/>
    </source>
</evidence>
<evidence type="ECO:0000313" key="2">
    <source>
        <dbReference type="EMBL" id="PKY59752.1"/>
    </source>
</evidence>
<feature type="compositionally biased region" description="Basic and acidic residues" evidence="1">
    <location>
        <begin position="24"/>
        <end position="34"/>
    </location>
</feature>
<feature type="compositionally biased region" description="Polar residues" evidence="1">
    <location>
        <begin position="138"/>
        <end position="165"/>
    </location>
</feature>
<dbReference type="Proteomes" id="UP000234323">
    <property type="component" value="Unassembled WGS sequence"/>
</dbReference>
<reference evidence="2 3" key="1">
    <citation type="submission" date="2015-10" db="EMBL/GenBank/DDBJ databases">
        <title>Genome analyses suggest a sexual origin of heterokaryosis in a supposedly ancient asexual fungus.</title>
        <authorList>
            <person name="Ropars J."/>
            <person name="Sedzielewska K."/>
            <person name="Noel J."/>
            <person name="Charron P."/>
            <person name="Farinelli L."/>
            <person name="Marton T."/>
            <person name="Kruger M."/>
            <person name="Pelin A."/>
            <person name="Brachmann A."/>
            <person name="Corradi N."/>
        </authorList>
    </citation>
    <scope>NUCLEOTIDE SEQUENCE [LARGE SCALE GENOMIC DNA]</scope>
    <source>
        <strain evidence="2 3">A4</strain>
    </source>
</reference>
<comment type="caution">
    <text evidence="2">The sequence shown here is derived from an EMBL/GenBank/DDBJ whole genome shotgun (WGS) entry which is preliminary data.</text>
</comment>
<sequence length="230" mass="25703">QSGPSSSAAKGPANSPHRQQTHPQNKDKAKDINRQDSSSNPGSISPSSSQNITSIPPDVIKEIREQILTISQQLRSLDERVEALEYSITDHTYRIGELEVMMNYDEPSHHHDESSYQPEPFTQQNCGWDNEPYHNENDNSFSPIQQGSQSSLMDESPDASFSTLDPRSVLSRRHVKLPERPNYAAFSNDTHIRQEILSVSTTHKHITNQLGQVLTKLDSLSSSDSPSPSK</sequence>
<protein>
    <submittedName>
        <fullName evidence="2">Uncharacterized protein</fullName>
    </submittedName>
</protein>
<feature type="region of interest" description="Disordered" evidence="1">
    <location>
        <begin position="107"/>
        <end position="165"/>
    </location>
</feature>
<dbReference type="VEuPathDB" id="FungiDB:RhiirFUN_015705"/>
<feature type="compositionally biased region" description="Low complexity" evidence="1">
    <location>
        <begin position="37"/>
        <end position="54"/>
    </location>
</feature>
<name>A0A2I1HLJ2_9GLOM</name>
<accession>A0A2I1HLJ2</accession>
<feature type="compositionally biased region" description="Low complexity" evidence="1">
    <location>
        <begin position="1"/>
        <end position="16"/>
    </location>
</feature>
<feature type="region of interest" description="Disordered" evidence="1">
    <location>
        <begin position="1"/>
        <end position="54"/>
    </location>
</feature>
<feature type="compositionally biased region" description="Polar residues" evidence="1">
    <location>
        <begin position="115"/>
        <end position="127"/>
    </location>
</feature>
<dbReference type="EMBL" id="LLXI01003745">
    <property type="protein sequence ID" value="PKY59752.1"/>
    <property type="molecule type" value="Genomic_DNA"/>
</dbReference>
<evidence type="ECO:0000256" key="1">
    <source>
        <dbReference type="SAM" id="MobiDB-lite"/>
    </source>
</evidence>
<proteinExistence type="predicted"/>
<dbReference type="VEuPathDB" id="FungiDB:FUN_019117"/>
<keyword evidence="3" id="KW-1185">Reference proteome</keyword>
<gene>
    <name evidence="2" type="ORF">RhiirA4_482765</name>
</gene>
<dbReference type="AlphaFoldDB" id="A0A2I1HLJ2"/>
<feature type="non-terminal residue" evidence="2">
    <location>
        <position position="1"/>
    </location>
</feature>
<organism evidence="2 3">
    <name type="scientific">Rhizophagus irregularis</name>
    <dbReference type="NCBI Taxonomy" id="588596"/>
    <lineage>
        <taxon>Eukaryota</taxon>
        <taxon>Fungi</taxon>
        <taxon>Fungi incertae sedis</taxon>
        <taxon>Mucoromycota</taxon>
        <taxon>Glomeromycotina</taxon>
        <taxon>Glomeromycetes</taxon>
        <taxon>Glomerales</taxon>
        <taxon>Glomeraceae</taxon>
        <taxon>Rhizophagus</taxon>
    </lineage>
</organism>